<gene>
    <name evidence="2" type="ORF">B0H15DRAFT_790815</name>
</gene>
<dbReference type="EMBL" id="JARJCN010000083">
    <property type="protein sequence ID" value="KAJ7076247.1"/>
    <property type="molecule type" value="Genomic_DNA"/>
</dbReference>
<proteinExistence type="predicted"/>
<dbReference type="Proteomes" id="UP001222325">
    <property type="component" value="Unassembled WGS sequence"/>
</dbReference>
<keyword evidence="3" id="KW-1185">Reference proteome</keyword>
<dbReference type="AlphaFoldDB" id="A0AAD6TSM3"/>
<reference evidence="2" key="1">
    <citation type="submission" date="2023-03" db="EMBL/GenBank/DDBJ databases">
        <title>Massive genome expansion in bonnet fungi (Mycena s.s.) driven by repeated elements and novel gene families across ecological guilds.</title>
        <authorList>
            <consortium name="Lawrence Berkeley National Laboratory"/>
            <person name="Harder C.B."/>
            <person name="Miyauchi S."/>
            <person name="Viragh M."/>
            <person name="Kuo A."/>
            <person name="Thoen E."/>
            <person name="Andreopoulos B."/>
            <person name="Lu D."/>
            <person name="Skrede I."/>
            <person name="Drula E."/>
            <person name="Henrissat B."/>
            <person name="Morin E."/>
            <person name="Kohler A."/>
            <person name="Barry K."/>
            <person name="LaButti K."/>
            <person name="Morin E."/>
            <person name="Salamov A."/>
            <person name="Lipzen A."/>
            <person name="Mereny Z."/>
            <person name="Hegedus B."/>
            <person name="Baldrian P."/>
            <person name="Stursova M."/>
            <person name="Weitz H."/>
            <person name="Taylor A."/>
            <person name="Grigoriev I.V."/>
            <person name="Nagy L.G."/>
            <person name="Martin F."/>
            <person name="Kauserud H."/>
        </authorList>
    </citation>
    <scope>NUCLEOTIDE SEQUENCE</scope>
    <source>
        <strain evidence="2">CBHHK173m</strain>
    </source>
</reference>
<accession>A0AAD6TSM3</accession>
<sequence>MDGQLSDLTASALKKSSRTLSSRTLADIIWPYPNLSSWLLGKWFWNDGDKKTKSARKGLLEILLSNVFKVDDLRGVNFDKIDDVLGSTDTSEMPSDGNGWKTSTITIKIPTGQKSTKAAQRQRAAAAQTAKRYDMEDPDAEEVETHKFDIPGFHHRSLIHVMRSIIQFDDAAKAFHWHPYEQFWTPAVPWANPERVHDELYCSPAFVEADRKLQASSREPNCTLPRVIAGFMFWSDATHVAQFGQAKLWPIYSYFGNQSKYSRAQPSSRASSQVAYLQSLPDTIQDFARKQGKVANTQLLAHCRRELFHESWKHILDDEFVEAYKHGVVIDCADGIRRRVYPRIFTYSADYPEKVLLATLRDMGKCPCPRCKIAKEDIPDLGTDADAKVRVDAIRRDDSLRREKVAAARKLIYEDGYVVNSARVEDLLKSESLVPTENAFTKRLEGLDFDIFDALVVDFLHETELGDFKSIIKHLVRILNTLGPDVVNEFNERYRQVSSFGRSTIRRFPHNVSEMKKLGARDYEDILQCLIPCIEGLIPSPHNESILSLLYTCTYWHSLAKLRMHTDSSLKVLEAATVLLGKQMRHFAHFTCPHFKTVETDSEYASRSRAAARREATKANPGSNVQPSNLPNAFTQTSGKRSVVFSLNTYKHHALGDYVATIRRFGTTDSYSTQIGELQHRTVKKWNGRSNKNNAIPQIIKMDVREAAHERMQQEIAALAPLKVSRAPVKAVDPVPLDQHHRIAADESSRVYFRDLDMSDPAFKDFLPRLQDHLYARMQGIDSTEAADLTSDQRSVVNIQHQRIHQHATAAFNFTRYDVQRDQDTINSSTGRRYVMVKSNETDEDGLAPHPYWYARVLGVYHANVYHPAARVPRRYEFLRVRWFGRDPDWDSGPRHLALDRVGYVPEDVPEAFGFLDPALVLRSCHLIPAFSLGKTTTLLQSSTARDSDEGDWVNFYVMRFVDRDMMMRYLGTGVGHMQPAEGQSRLQCPAFQSAECIHANIG</sequence>
<organism evidence="2 3">
    <name type="scientific">Mycena belliarum</name>
    <dbReference type="NCBI Taxonomy" id="1033014"/>
    <lineage>
        <taxon>Eukaryota</taxon>
        <taxon>Fungi</taxon>
        <taxon>Dikarya</taxon>
        <taxon>Basidiomycota</taxon>
        <taxon>Agaricomycotina</taxon>
        <taxon>Agaricomycetes</taxon>
        <taxon>Agaricomycetidae</taxon>
        <taxon>Agaricales</taxon>
        <taxon>Marasmiineae</taxon>
        <taxon>Mycenaceae</taxon>
        <taxon>Mycena</taxon>
    </lineage>
</organism>
<evidence type="ECO:0000313" key="3">
    <source>
        <dbReference type="Proteomes" id="UP001222325"/>
    </source>
</evidence>
<name>A0AAD6TSM3_9AGAR</name>
<evidence type="ECO:0000313" key="2">
    <source>
        <dbReference type="EMBL" id="KAJ7076247.1"/>
    </source>
</evidence>
<feature type="compositionally biased region" description="Polar residues" evidence="1">
    <location>
        <begin position="620"/>
        <end position="632"/>
    </location>
</feature>
<comment type="caution">
    <text evidence="2">The sequence shown here is derived from an EMBL/GenBank/DDBJ whole genome shotgun (WGS) entry which is preliminary data.</text>
</comment>
<dbReference type="InterPro" id="IPR041078">
    <property type="entry name" value="Plavaka"/>
</dbReference>
<protein>
    <submittedName>
        <fullName evidence="2">Uncharacterized protein</fullName>
    </submittedName>
</protein>
<feature type="region of interest" description="Disordered" evidence="1">
    <location>
        <begin position="613"/>
        <end position="632"/>
    </location>
</feature>
<dbReference type="Pfam" id="PF18759">
    <property type="entry name" value="Plavaka"/>
    <property type="match status" value="1"/>
</dbReference>
<evidence type="ECO:0000256" key="1">
    <source>
        <dbReference type="SAM" id="MobiDB-lite"/>
    </source>
</evidence>